<evidence type="ECO:0000313" key="1">
    <source>
        <dbReference type="EMBL" id="KJH49511.1"/>
    </source>
</evidence>
<name>A0A0D8Y4L8_DICVI</name>
<protein>
    <submittedName>
        <fullName evidence="1">Uncharacterized protein</fullName>
    </submittedName>
</protein>
<proteinExistence type="predicted"/>
<gene>
    <name evidence="1" type="ORF">DICVIV_04345</name>
</gene>
<reference evidence="2" key="2">
    <citation type="journal article" date="2016" name="Sci. Rep.">
        <title>Dictyocaulus viviparus genome, variome and transcriptome elucidate lungworm biology and support future intervention.</title>
        <authorList>
            <person name="McNulty S.N."/>
            <person name="Strube C."/>
            <person name="Rosa B.A."/>
            <person name="Martin J.C."/>
            <person name="Tyagi R."/>
            <person name="Choi Y.J."/>
            <person name="Wang Q."/>
            <person name="Hallsworth Pepin K."/>
            <person name="Zhang X."/>
            <person name="Ozersky P."/>
            <person name="Wilson R.K."/>
            <person name="Sternberg P.W."/>
            <person name="Gasser R.B."/>
            <person name="Mitreva M."/>
        </authorList>
    </citation>
    <scope>NUCLEOTIDE SEQUENCE [LARGE SCALE GENOMIC DNA]</scope>
    <source>
        <strain evidence="2">HannoverDv2000</strain>
    </source>
</reference>
<keyword evidence="2" id="KW-1185">Reference proteome</keyword>
<evidence type="ECO:0000313" key="2">
    <source>
        <dbReference type="Proteomes" id="UP000053766"/>
    </source>
</evidence>
<dbReference type="Proteomes" id="UP000053766">
    <property type="component" value="Unassembled WGS sequence"/>
</dbReference>
<reference evidence="1 2" key="1">
    <citation type="submission" date="2013-11" db="EMBL/GenBank/DDBJ databases">
        <title>Draft genome of the bovine lungworm Dictyocaulus viviparus.</title>
        <authorList>
            <person name="Mitreva M."/>
        </authorList>
    </citation>
    <scope>NUCLEOTIDE SEQUENCE [LARGE SCALE GENOMIC DNA]</scope>
    <source>
        <strain evidence="1 2">HannoverDv2000</strain>
    </source>
</reference>
<dbReference type="STRING" id="29172.A0A0D8Y4L8"/>
<dbReference type="EMBL" id="KN716232">
    <property type="protein sequence ID" value="KJH49511.1"/>
    <property type="molecule type" value="Genomic_DNA"/>
</dbReference>
<accession>A0A0D8Y4L8</accession>
<dbReference type="OrthoDB" id="616263at2759"/>
<sequence length="123" mass="14281">MVTHQMSGCVQWKRQEAAVIANDFRFTEWFTPVSSYDIWKIGWVLKYSGWVPHEFGRKTLDGQVAIYTSLFAANKIKPFLDWMITRDGRSNYENVVRERPLLKSGKPSSVSSEPSWTHNARIL</sequence>
<organism evidence="1 2">
    <name type="scientific">Dictyocaulus viviparus</name>
    <name type="common">Bovine lungworm</name>
    <dbReference type="NCBI Taxonomy" id="29172"/>
    <lineage>
        <taxon>Eukaryota</taxon>
        <taxon>Metazoa</taxon>
        <taxon>Ecdysozoa</taxon>
        <taxon>Nematoda</taxon>
        <taxon>Chromadorea</taxon>
        <taxon>Rhabditida</taxon>
        <taxon>Rhabditina</taxon>
        <taxon>Rhabditomorpha</taxon>
        <taxon>Strongyloidea</taxon>
        <taxon>Metastrongylidae</taxon>
        <taxon>Dictyocaulus</taxon>
    </lineage>
</organism>
<dbReference type="AlphaFoldDB" id="A0A0D8Y4L8"/>